<dbReference type="Proteomes" id="UP000293912">
    <property type="component" value="Chromosome"/>
</dbReference>
<evidence type="ECO:0000313" key="2">
    <source>
        <dbReference type="Proteomes" id="UP000293912"/>
    </source>
</evidence>
<protein>
    <submittedName>
        <fullName evidence="1">Uncharacterized protein</fullName>
    </submittedName>
</protein>
<keyword evidence="2" id="KW-1185">Reference proteome</keyword>
<dbReference type="AlphaFoldDB" id="A0A4P6WZ39"/>
<accession>A0A4P6WZ39</accession>
<reference evidence="1 2" key="1">
    <citation type="submission" date="2019-03" db="EMBL/GenBank/DDBJ databases">
        <authorList>
            <person name="Sebastian G."/>
            <person name="Baumann P."/>
            <person name="Ruckert C."/>
            <person name="Kalinowski J."/>
            <person name="Nebel B."/>
            <person name="Takors R."/>
            <person name="Blombach B."/>
        </authorList>
    </citation>
    <scope>NUCLEOTIDE SEQUENCE [LARGE SCALE GENOMIC DNA]</scope>
    <source>
        <strain evidence="1 2">DSM 1084</strain>
    </source>
</reference>
<proteinExistence type="predicted"/>
<evidence type="ECO:0000313" key="1">
    <source>
        <dbReference type="EMBL" id="QBM29057.1"/>
    </source>
</evidence>
<organism evidence="1 2">
    <name type="scientific">Hydrogenophaga pseudoflava</name>
    <name type="common">Pseudomonas carboxydoflava</name>
    <dbReference type="NCBI Taxonomy" id="47421"/>
    <lineage>
        <taxon>Bacteria</taxon>
        <taxon>Pseudomonadati</taxon>
        <taxon>Pseudomonadota</taxon>
        <taxon>Betaproteobacteria</taxon>
        <taxon>Burkholderiales</taxon>
        <taxon>Comamonadaceae</taxon>
        <taxon>Hydrogenophaga</taxon>
    </lineage>
</organism>
<dbReference type="EMBL" id="CP037867">
    <property type="protein sequence ID" value="QBM29057.1"/>
    <property type="molecule type" value="Genomic_DNA"/>
</dbReference>
<name>A0A4P6WZ39_HYDPS</name>
<sequence length="60" mass="6403">MSLAGTTVDATTQEDFHTRMVLLGAGFLGAGQRMAPDLGKNRSCRGEPSTCLRLSCWPCS</sequence>
<dbReference type="KEGG" id="hpse:HPF_15280"/>
<gene>
    <name evidence="1" type="ORF">HPF_15280</name>
</gene>